<reference evidence="2 3" key="1">
    <citation type="submission" date="2016-04" db="EMBL/GenBank/DDBJ databases">
        <title>Draft Genome Sequences of Staphylococcus capitis Strain H36, S. capitis Strain H65, S. cohnii Strain H62, S. hominis Strain H69, Mycobacterium iranicum Strain H39, Plantibacter sp. Strain H53, Pseudomonas oryzihabitans Strain H72, and Microbacterium sp. Strain H83, isolated from residential settings.</title>
        <authorList>
            <person name="Lymperopoulou D."/>
            <person name="Adams R.I."/>
            <person name="Lindow S."/>
            <person name="Coil D.A."/>
            <person name="Jospin G."/>
            <person name="Eisen J.A."/>
        </authorList>
    </citation>
    <scope>NUCLEOTIDE SEQUENCE [LARGE SCALE GENOMIC DNA]</scope>
    <source>
        <strain evidence="2 3">H72</strain>
    </source>
</reference>
<evidence type="ECO:0000313" key="2">
    <source>
        <dbReference type="EMBL" id="OAN31275.1"/>
    </source>
</evidence>
<keyword evidence="1" id="KW-0812">Transmembrane</keyword>
<evidence type="ECO:0000256" key="1">
    <source>
        <dbReference type="SAM" id="Phobius"/>
    </source>
</evidence>
<dbReference type="AlphaFoldDB" id="A0A178LJQ4"/>
<evidence type="ECO:0000313" key="3">
    <source>
        <dbReference type="Proteomes" id="UP000078356"/>
    </source>
</evidence>
<organism evidence="2 3">
    <name type="scientific">Pseudomonas oryzihabitans</name>
    <dbReference type="NCBI Taxonomy" id="47885"/>
    <lineage>
        <taxon>Bacteria</taxon>
        <taxon>Pseudomonadati</taxon>
        <taxon>Pseudomonadota</taxon>
        <taxon>Gammaproteobacteria</taxon>
        <taxon>Pseudomonadales</taxon>
        <taxon>Pseudomonadaceae</taxon>
        <taxon>Pseudomonas</taxon>
    </lineage>
</organism>
<comment type="caution">
    <text evidence="2">The sequence shown here is derived from an EMBL/GenBank/DDBJ whole genome shotgun (WGS) entry which is preliminary data.</text>
</comment>
<sequence length="64" mass="7152">MRTQLTRSITLFDAPRPQAQAKDESAVPADNGFTGRTNQRWTATFLCGTALAFVFCAPLFRHLH</sequence>
<dbReference type="Proteomes" id="UP000078356">
    <property type="component" value="Unassembled WGS sequence"/>
</dbReference>
<proteinExistence type="predicted"/>
<dbReference type="OrthoDB" id="7029780at2"/>
<dbReference type="RefSeq" id="WP_064307152.1">
    <property type="nucleotide sequence ID" value="NZ_CP102428.1"/>
</dbReference>
<keyword evidence="1" id="KW-0472">Membrane</keyword>
<gene>
    <name evidence="2" type="ORF">A4V15_13045</name>
</gene>
<accession>A0A178LJQ4</accession>
<keyword evidence="1" id="KW-1133">Transmembrane helix</keyword>
<protein>
    <submittedName>
        <fullName evidence="2">Uncharacterized protein</fullName>
    </submittedName>
</protein>
<name>A0A178LJQ4_9PSED</name>
<feature type="transmembrane region" description="Helical" evidence="1">
    <location>
        <begin position="41"/>
        <end position="60"/>
    </location>
</feature>
<dbReference type="EMBL" id="LWCR01000005">
    <property type="protein sequence ID" value="OAN31275.1"/>
    <property type="molecule type" value="Genomic_DNA"/>
</dbReference>